<gene>
    <name evidence="1" type="ORF">AAX28_02030</name>
</gene>
<accession>A0ABX2Y9R1</accession>
<dbReference type="Proteomes" id="UP000093159">
    <property type="component" value="Unassembled WGS sequence"/>
</dbReference>
<name>A0ABX2Y9R1_9BACT</name>
<reference evidence="1 2" key="1">
    <citation type="submission" date="2015-05" db="EMBL/GenBank/DDBJ databases">
        <authorList>
            <person name="Rovetto F."/>
            <person name="Cocolin L."/>
            <person name="Illeghems K."/>
            <person name="Van Nieuwerburgh F."/>
            <person name="Houf K."/>
        </authorList>
    </citation>
    <scope>NUCLEOTIDE SEQUENCE [LARGE SCALE GENOMIC DNA]</scope>
    <source>
        <strain evidence="1 2">117434</strain>
    </source>
</reference>
<comment type="caution">
    <text evidence="1">The sequence shown here is derived from an EMBL/GenBank/DDBJ whole genome shotgun (WGS) entry which is preliminary data.</text>
</comment>
<organism evidence="1 2">
    <name type="scientific">Arcobacter porcinus</name>
    <dbReference type="NCBI Taxonomy" id="1935204"/>
    <lineage>
        <taxon>Bacteria</taxon>
        <taxon>Pseudomonadati</taxon>
        <taxon>Campylobacterota</taxon>
        <taxon>Epsilonproteobacteria</taxon>
        <taxon>Campylobacterales</taxon>
        <taxon>Arcobacteraceae</taxon>
        <taxon>Arcobacter</taxon>
    </lineage>
</organism>
<evidence type="ECO:0000313" key="1">
    <source>
        <dbReference type="EMBL" id="OCL89618.1"/>
    </source>
</evidence>
<protein>
    <submittedName>
        <fullName evidence="1">Uncharacterized protein</fullName>
    </submittedName>
</protein>
<keyword evidence="2" id="KW-1185">Reference proteome</keyword>
<proteinExistence type="predicted"/>
<dbReference type="EMBL" id="LDIR01000007">
    <property type="protein sequence ID" value="OCL89618.1"/>
    <property type="molecule type" value="Genomic_DNA"/>
</dbReference>
<dbReference type="RefSeq" id="WP_165596131.1">
    <property type="nucleotide sequence ID" value="NZ_LDIR01000007.1"/>
</dbReference>
<sequence length="55" mass="6770">MKYEEIKIEYVNSINDIIEKANNFSDIKNLNDYIQDSISKYEELYKIHTFLWKTY</sequence>
<evidence type="ECO:0000313" key="2">
    <source>
        <dbReference type="Proteomes" id="UP000093159"/>
    </source>
</evidence>